<dbReference type="Pfam" id="PF01053">
    <property type="entry name" value="Cys_Met_Meta_PP"/>
    <property type="match status" value="1"/>
</dbReference>
<dbReference type="PANTHER" id="PTHR11808">
    <property type="entry name" value="TRANS-SULFURATION ENZYME FAMILY MEMBER"/>
    <property type="match status" value="1"/>
</dbReference>
<comment type="caution">
    <text evidence="5">The sequence shown here is derived from an EMBL/GenBank/DDBJ whole genome shotgun (WGS) entry which is preliminary data.</text>
</comment>
<dbReference type="InterPro" id="IPR015421">
    <property type="entry name" value="PyrdxlP-dep_Trfase_major"/>
</dbReference>
<keyword evidence="6" id="KW-1185">Reference proteome</keyword>
<gene>
    <name evidence="5" type="ORF">LDX50_26340</name>
</gene>
<dbReference type="PROSITE" id="PS00868">
    <property type="entry name" value="CYS_MET_METAB_PP"/>
    <property type="match status" value="1"/>
</dbReference>
<dbReference type="CDD" id="cd00614">
    <property type="entry name" value="CGS_like"/>
    <property type="match status" value="1"/>
</dbReference>
<evidence type="ECO:0000256" key="1">
    <source>
        <dbReference type="ARBA" id="ARBA00001933"/>
    </source>
</evidence>
<accession>A0A9X1HV11</accession>
<dbReference type="RefSeq" id="WP_225699280.1">
    <property type="nucleotide sequence ID" value="NZ_JAIXNE010000006.1"/>
</dbReference>
<organism evidence="5 6">
    <name type="scientific">Fulvivirga sedimenti</name>
    <dbReference type="NCBI Taxonomy" id="2879465"/>
    <lineage>
        <taxon>Bacteria</taxon>
        <taxon>Pseudomonadati</taxon>
        <taxon>Bacteroidota</taxon>
        <taxon>Cytophagia</taxon>
        <taxon>Cytophagales</taxon>
        <taxon>Fulvivirgaceae</taxon>
        <taxon>Fulvivirga</taxon>
    </lineage>
</organism>
<dbReference type="InterPro" id="IPR015422">
    <property type="entry name" value="PyrdxlP-dep_Trfase_small"/>
</dbReference>
<dbReference type="EMBL" id="JAIXNE010000006">
    <property type="protein sequence ID" value="MCA6078420.1"/>
    <property type="molecule type" value="Genomic_DNA"/>
</dbReference>
<comment type="cofactor">
    <cofactor evidence="1 4">
        <name>pyridoxal 5'-phosphate</name>
        <dbReference type="ChEBI" id="CHEBI:597326"/>
    </cofactor>
</comment>
<evidence type="ECO:0000256" key="4">
    <source>
        <dbReference type="RuleBase" id="RU362118"/>
    </source>
</evidence>
<keyword evidence="2 3" id="KW-0663">Pyridoxal phosphate</keyword>
<dbReference type="GO" id="GO:0019346">
    <property type="term" value="P:transsulfuration"/>
    <property type="evidence" value="ECO:0007669"/>
    <property type="project" value="InterPro"/>
</dbReference>
<evidence type="ECO:0000256" key="3">
    <source>
        <dbReference type="PIRSR" id="PIRSR001434-2"/>
    </source>
</evidence>
<sequence>MEKSSDGNRNWGTSTICIHTGAVSDQQHKGVVSPLYPATAYNYLDVDIHAYPRYFNTPNMIAVSAKIAALEKGERALVYGSGMAAIYATLFSLLSPGDHAIFQNDLYGGTHHAVTSEMKRMGILYTFIDSVDEESLVAALTPQTKLVYVETPSNPLLKIIDLSLVSKFARAHDLISVIDNTFASPINQNPIPLGIDVVIHSGTKYLGGHSDILSGAIVTSEALIGRIREHSVNFGGNLNAQMCHLLERSLLTLALRVRQINQNAMEISEFLYQHPKVDAVYYPGLSSHPGHDIAKRQMAGFGGMLSFEVSSDPDEFVRKLSVIRPAMSLGGVESTITSPRLTSHAKIGAEGRQKVGISDNLLRFSVGIEDAADLIRDLDSAL</sequence>
<dbReference type="FunFam" id="3.90.1150.10:FF:000033">
    <property type="entry name" value="Cystathionine gamma-synthase"/>
    <property type="match status" value="1"/>
</dbReference>
<name>A0A9X1HV11_9BACT</name>
<evidence type="ECO:0000313" key="5">
    <source>
        <dbReference type="EMBL" id="MCA6078420.1"/>
    </source>
</evidence>
<keyword evidence="5" id="KW-0808">Transferase</keyword>
<dbReference type="SUPFAM" id="SSF53383">
    <property type="entry name" value="PLP-dependent transferases"/>
    <property type="match status" value="1"/>
</dbReference>
<dbReference type="GO" id="GO:0008483">
    <property type="term" value="F:transaminase activity"/>
    <property type="evidence" value="ECO:0007669"/>
    <property type="project" value="UniProtKB-KW"/>
</dbReference>
<dbReference type="GO" id="GO:0030170">
    <property type="term" value="F:pyridoxal phosphate binding"/>
    <property type="evidence" value="ECO:0007669"/>
    <property type="project" value="InterPro"/>
</dbReference>
<dbReference type="InterPro" id="IPR015424">
    <property type="entry name" value="PyrdxlP-dep_Trfase"/>
</dbReference>
<dbReference type="GO" id="GO:0005737">
    <property type="term" value="C:cytoplasm"/>
    <property type="evidence" value="ECO:0007669"/>
    <property type="project" value="TreeGrafter"/>
</dbReference>
<proteinExistence type="inferred from homology"/>
<dbReference type="Gene3D" id="3.40.640.10">
    <property type="entry name" value="Type I PLP-dependent aspartate aminotransferase-like (Major domain)"/>
    <property type="match status" value="1"/>
</dbReference>
<keyword evidence="5" id="KW-0032">Aminotransferase</keyword>
<dbReference type="FunFam" id="3.40.640.10:FF:000046">
    <property type="entry name" value="Cystathionine gamma-lyase"/>
    <property type="match status" value="1"/>
</dbReference>
<dbReference type="GO" id="GO:0009086">
    <property type="term" value="P:methionine biosynthetic process"/>
    <property type="evidence" value="ECO:0007669"/>
    <property type="project" value="UniProtKB-ARBA"/>
</dbReference>
<comment type="similarity">
    <text evidence="4">Belongs to the trans-sulfuration enzymes family.</text>
</comment>
<evidence type="ECO:0000313" key="6">
    <source>
        <dbReference type="Proteomes" id="UP001139409"/>
    </source>
</evidence>
<evidence type="ECO:0000256" key="2">
    <source>
        <dbReference type="ARBA" id="ARBA00022898"/>
    </source>
</evidence>
<dbReference type="GO" id="GO:0016846">
    <property type="term" value="F:carbon-sulfur lyase activity"/>
    <property type="evidence" value="ECO:0007669"/>
    <property type="project" value="TreeGrafter"/>
</dbReference>
<dbReference type="AlphaFoldDB" id="A0A9X1HV11"/>
<feature type="modified residue" description="N6-(pyridoxal phosphate)lysine" evidence="3">
    <location>
        <position position="204"/>
    </location>
</feature>
<dbReference type="InterPro" id="IPR000277">
    <property type="entry name" value="Cys/Met-Metab_PyrdxlP-dep_enz"/>
</dbReference>
<dbReference type="Gene3D" id="3.90.1150.10">
    <property type="entry name" value="Aspartate Aminotransferase, domain 1"/>
    <property type="match status" value="1"/>
</dbReference>
<dbReference type="PIRSF" id="PIRSF001434">
    <property type="entry name" value="CGS"/>
    <property type="match status" value="1"/>
</dbReference>
<protein>
    <submittedName>
        <fullName evidence="5">PLP-dependent aspartate aminotransferase family protein</fullName>
    </submittedName>
</protein>
<dbReference type="Proteomes" id="UP001139409">
    <property type="component" value="Unassembled WGS sequence"/>
</dbReference>
<reference evidence="5" key="1">
    <citation type="submission" date="2021-09" db="EMBL/GenBank/DDBJ databases">
        <title>Fulvivirga sp. isolated from coastal sediment.</title>
        <authorList>
            <person name="Yu H."/>
        </authorList>
    </citation>
    <scope>NUCLEOTIDE SEQUENCE</scope>
    <source>
        <strain evidence="5">1062</strain>
    </source>
</reference>
<dbReference type="InterPro" id="IPR054542">
    <property type="entry name" value="Cys_met_metab_PP"/>
</dbReference>